<dbReference type="Proteomes" id="UP000583101">
    <property type="component" value="Unassembled WGS sequence"/>
</dbReference>
<dbReference type="AlphaFoldDB" id="A0A4Y8AD97"/>
<comment type="caution">
    <text evidence="3">The sequence shown here is derived from an EMBL/GenBank/DDBJ whole genome shotgun (WGS) entry which is preliminary data.</text>
</comment>
<feature type="compositionally biased region" description="Polar residues" evidence="1">
    <location>
        <begin position="12"/>
        <end position="30"/>
    </location>
</feature>
<gene>
    <name evidence="3" type="ORF">E2R65_12300</name>
    <name evidence="2" type="ORF">GGR35_001898</name>
</gene>
<evidence type="ECO:0000313" key="2">
    <source>
        <dbReference type="EMBL" id="MBB3969295.1"/>
    </source>
</evidence>
<evidence type="ECO:0000256" key="1">
    <source>
        <dbReference type="SAM" id="MobiDB-lite"/>
    </source>
</evidence>
<feature type="compositionally biased region" description="Polar residues" evidence="1">
    <location>
        <begin position="47"/>
        <end position="63"/>
    </location>
</feature>
<reference evidence="3" key="2">
    <citation type="submission" date="2019-03" db="EMBL/GenBank/DDBJ databases">
        <authorList>
            <person name="Yan Y.-Q."/>
            <person name="Du Z.-J."/>
        </authorList>
    </citation>
    <scope>NUCLEOTIDE SEQUENCE</scope>
    <source>
        <strain evidence="3">PP-F2FG21</strain>
    </source>
</reference>
<proteinExistence type="predicted"/>
<accession>A0A4Y8AD97</accession>
<evidence type="ECO:0000313" key="4">
    <source>
        <dbReference type="Proteomes" id="UP000297248"/>
    </source>
</evidence>
<sequence length="63" mass="6899">MSRESDMAKNGYKQSSNDANKYVNGSSSVTIRPGNGIIIDNGGRHNSYGNSMSNTDFNNRIKK</sequence>
<evidence type="ECO:0000313" key="3">
    <source>
        <dbReference type="EMBL" id="TEW65908.1"/>
    </source>
</evidence>
<dbReference type="Proteomes" id="UP000297248">
    <property type="component" value="Unassembled WGS sequence"/>
</dbReference>
<dbReference type="RefSeq" id="WP_134336774.1">
    <property type="nucleotide sequence ID" value="NZ_BMCZ01000002.1"/>
</dbReference>
<feature type="region of interest" description="Disordered" evidence="1">
    <location>
        <begin position="1"/>
        <end position="63"/>
    </location>
</feature>
<keyword evidence="5" id="KW-1185">Reference proteome</keyword>
<reference evidence="2 5" key="3">
    <citation type="submission" date="2020-08" db="EMBL/GenBank/DDBJ databases">
        <title>Genomic Encyclopedia of Type Strains, Phase IV (KMG-IV): sequencing the most valuable type-strain genomes for metagenomic binning, comparative biology and taxonomic classification.</title>
        <authorList>
            <person name="Goeker M."/>
        </authorList>
    </citation>
    <scope>NUCLEOTIDE SEQUENCE [LARGE SCALE GENOMIC DNA]</scope>
    <source>
        <strain evidence="2 5">DSM 100995</strain>
    </source>
</reference>
<reference evidence="3 4" key="1">
    <citation type="journal article" date="2016" name="Int. J. Syst. Evol. Microbiol.">
        <title>Proposal of Mucilaginibacter phyllosphaerae sp. nov. isolated from the phyllosphere of Galium album.</title>
        <authorList>
            <person name="Aydogan E.L."/>
            <person name="Busse H.J."/>
            <person name="Moser G."/>
            <person name="Muller C."/>
            <person name="Kampfer P."/>
            <person name="Glaeser S.P."/>
        </authorList>
    </citation>
    <scope>NUCLEOTIDE SEQUENCE [LARGE SCALE GENOMIC DNA]</scope>
    <source>
        <strain evidence="3 4">PP-F2FG21</strain>
    </source>
</reference>
<dbReference type="EMBL" id="SNQG01000004">
    <property type="protein sequence ID" value="TEW65908.1"/>
    <property type="molecule type" value="Genomic_DNA"/>
</dbReference>
<protein>
    <submittedName>
        <fullName evidence="3">Uncharacterized protein</fullName>
    </submittedName>
</protein>
<dbReference type="EMBL" id="JACIEG010000003">
    <property type="protein sequence ID" value="MBB3969295.1"/>
    <property type="molecule type" value="Genomic_DNA"/>
</dbReference>
<evidence type="ECO:0000313" key="5">
    <source>
        <dbReference type="Proteomes" id="UP000583101"/>
    </source>
</evidence>
<organism evidence="3 4">
    <name type="scientific">Mucilaginibacter phyllosphaerae</name>
    <dbReference type="NCBI Taxonomy" id="1812349"/>
    <lineage>
        <taxon>Bacteria</taxon>
        <taxon>Pseudomonadati</taxon>
        <taxon>Bacteroidota</taxon>
        <taxon>Sphingobacteriia</taxon>
        <taxon>Sphingobacteriales</taxon>
        <taxon>Sphingobacteriaceae</taxon>
        <taxon>Mucilaginibacter</taxon>
    </lineage>
</organism>
<name>A0A4Y8AD97_9SPHI</name>
<dbReference type="OrthoDB" id="9806388at2"/>